<dbReference type="InterPro" id="IPR016195">
    <property type="entry name" value="Pol/histidinol_Pase-like"/>
</dbReference>
<dbReference type="SMART" id="SM00481">
    <property type="entry name" value="POLIIIAc"/>
    <property type="match status" value="1"/>
</dbReference>
<gene>
    <name evidence="2" type="ORF">F7O44_09945</name>
</gene>
<dbReference type="Pfam" id="PF02811">
    <property type="entry name" value="PHP"/>
    <property type="match status" value="1"/>
</dbReference>
<feature type="domain" description="Polymerase/histidinol phosphatase N-terminal" evidence="1">
    <location>
        <begin position="3"/>
        <end position="68"/>
    </location>
</feature>
<organism evidence="2 3">
    <name type="scientific">Phytoactinopolyspora mesophila</name>
    <dbReference type="NCBI Taxonomy" id="2650750"/>
    <lineage>
        <taxon>Bacteria</taxon>
        <taxon>Bacillati</taxon>
        <taxon>Actinomycetota</taxon>
        <taxon>Actinomycetes</taxon>
        <taxon>Jiangellales</taxon>
        <taxon>Jiangellaceae</taxon>
        <taxon>Phytoactinopolyspora</taxon>
    </lineage>
</organism>
<dbReference type="EMBL" id="WLZY01000003">
    <property type="protein sequence ID" value="NDL57392.1"/>
    <property type="molecule type" value="Genomic_DNA"/>
</dbReference>
<dbReference type="RefSeq" id="WP_162450110.1">
    <property type="nucleotide sequence ID" value="NZ_WLZY01000003.1"/>
</dbReference>
<keyword evidence="3" id="KW-1185">Reference proteome</keyword>
<dbReference type="SUPFAM" id="SSF89550">
    <property type="entry name" value="PHP domain-like"/>
    <property type="match status" value="1"/>
</dbReference>
<dbReference type="GO" id="GO:0004534">
    <property type="term" value="F:5'-3' RNA exonuclease activity"/>
    <property type="evidence" value="ECO:0007669"/>
    <property type="project" value="TreeGrafter"/>
</dbReference>
<dbReference type="CDD" id="cd07438">
    <property type="entry name" value="PHP_HisPPase_AMP"/>
    <property type="match status" value="1"/>
</dbReference>
<evidence type="ECO:0000313" key="3">
    <source>
        <dbReference type="Proteomes" id="UP000460435"/>
    </source>
</evidence>
<dbReference type="InterPro" id="IPR003141">
    <property type="entry name" value="Pol/His_phosphatase_N"/>
</dbReference>
<name>A0A7K3M3A2_9ACTN</name>
<sequence length="288" mass="31501">MLIDLHTHSNVSDGTDLPGDLVRRAHSRGLDVVALTDHDTFDGWAAARDAAAECGIELVPGVEVSTQHRGYGVHLLAYHVNPDYRPLARELARIRIDRRDRLQRISTRLTQAGMPVELSEILALAKGASTVGRPHVADVMVSKGYVKNRDEAFAEWLSYGCLGYVDKYAPDLIDTIGKVHAADGVAVLAHPWGRGSRGLFDRTTLELLAEAGLDGIEVDHQDHSTVEREELRALASDLGLVATGASDYHGRGKNDHELGVNTTAPEEWERLQERVNARGRAERDAGIT</sequence>
<evidence type="ECO:0000313" key="2">
    <source>
        <dbReference type="EMBL" id="NDL57392.1"/>
    </source>
</evidence>
<dbReference type="Proteomes" id="UP000460435">
    <property type="component" value="Unassembled WGS sequence"/>
</dbReference>
<comment type="caution">
    <text evidence="2">The sequence shown here is derived from an EMBL/GenBank/DDBJ whole genome shotgun (WGS) entry which is preliminary data.</text>
</comment>
<dbReference type="AlphaFoldDB" id="A0A7K3M3A2"/>
<reference evidence="2 3" key="1">
    <citation type="submission" date="2019-11" db="EMBL/GenBank/DDBJ databases">
        <authorList>
            <person name="Li X.-J."/>
            <person name="Feng X.-M."/>
        </authorList>
    </citation>
    <scope>NUCLEOTIDE SEQUENCE [LARGE SCALE GENOMIC DNA]</scope>
    <source>
        <strain evidence="2 3">XMNu-373</strain>
    </source>
</reference>
<proteinExistence type="predicted"/>
<dbReference type="InterPro" id="IPR004013">
    <property type="entry name" value="PHP_dom"/>
</dbReference>
<protein>
    <submittedName>
        <fullName evidence="2">PHP domain-containing protein</fullName>
    </submittedName>
</protein>
<dbReference type="Gene3D" id="3.20.20.140">
    <property type="entry name" value="Metal-dependent hydrolases"/>
    <property type="match status" value="1"/>
</dbReference>
<dbReference type="InterPro" id="IPR052018">
    <property type="entry name" value="PHP_domain"/>
</dbReference>
<dbReference type="PANTHER" id="PTHR42924:SF3">
    <property type="entry name" value="POLYMERASE_HISTIDINOL PHOSPHATASE N-TERMINAL DOMAIN-CONTAINING PROTEIN"/>
    <property type="match status" value="1"/>
</dbReference>
<accession>A0A7K3M3A2</accession>
<evidence type="ECO:0000259" key="1">
    <source>
        <dbReference type="SMART" id="SM00481"/>
    </source>
</evidence>
<dbReference type="PANTHER" id="PTHR42924">
    <property type="entry name" value="EXONUCLEASE"/>
    <property type="match status" value="1"/>
</dbReference>
<dbReference type="Gene3D" id="1.10.150.650">
    <property type="match status" value="1"/>
</dbReference>
<dbReference type="GO" id="GO:0035312">
    <property type="term" value="F:5'-3' DNA exonuclease activity"/>
    <property type="evidence" value="ECO:0007669"/>
    <property type="project" value="TreeGrafter"/>
</dbReference>